<dbReference type="Pfam" id="PF10604">
    <property type="entry name" value="Polyketide_cyc2"/>
    <property type="match status" value="1"/>
</dbReference>
<organism evidence="1 2">
    <name type="scientific">Celeribacter halophilus</name>
    <dbReference type="NCBI Taxonomy" id="576117"/>
    <lineage>
        <taxon>Bacteria</taxon>
        <taxon>Pseudomonadati</taxon>
        <taxon>Pseudomonadota</taxon>
        <taxon>Alphaproteobacteria</taxon>
        <taxon>Rhodobacterales</taxon>
        <taxon>Roseobacteraceae</taxon>
        <taxon>Celeribacter</taxon>
    </lineage>
</organism>
<proteinExistence type="predicted"/>
<dbReference type="EMBL" id="JAUOPJ010000015">
    <property type="protein sequence ID" value="MDO6458547.1"/>
    <property type="molecule type" value="Genomic_DNA"/>
</dbReference>
<dbReference type="PANTHER" id="PTHR39332">
    <property type="entry name" value="BLL4707 PROTEIN"/>
    <property type="match status" value="1"/>
</dbReference>
<comment type="caution">
    <text evidence="1">The sequence shown here is derived from an EMBL/GenBank/DDBJ whole genome shotgun (WGS) entry which is preliminary data.</text>
</comment>
<gene>
    <name evidence="1" type="ORF">Q4494_15785</name>
</gene>
<dbReference type="PANTHER" id="PTHR39332:SF7">
    <property type="entry name" value="SRPBCC FAMILY PROTEIN"/>
    <property type="match status" value="1"/>
</dbReference>
<dbReference type="Gene3D" id="3.30.530.20">
    <property type="match status" value="1"/>
</dbReference>
<evidence type="ECO:0000313" key="1">
    <source>
        <dbReference type="EMBL" id="MDO6458547.1"/>
    </source>
</evidence>
<dbReference type="Proteomes" id="UP001169823">
    <property type="component" value="Unassembled WGS sequence"/>
</dbReference>
<dbReference type="InterPro" id="IPR019587">
    <property type="entry name" value="Polyketide_cyclase/dehydratase"/>
</dbReference>
<evidence type="ECO:0000313" key="2">
    <source>
        <dbReference type="Proteomes" id="UP001169823"/>
    </source>
</evidence>
<name>A0AAW7XWV2_9RHOB</name>
<reference evidence="1" key="1">
    <citation type="submission" date="2023-07" db="EMBL/GenBank/DDBJ databases">
        <title>Genome content predicts the carbon catabolic preferences of heterotrophic bacteria.</title>
        <authorList>
            <person name="Gralka M."/>
        </authorList>
    </citation>
    <scope>NUCLEOTIDE SEQUENCE</scope>
    <source>
        <strain evidence="1">I2M02</strain>
    </source>
</reference>
<protein>
    <submittedName>
        <fullName evidence="1">SRPBCC family protein</fullName>
    </submittedName>
</protein>
<accession>A0AAW7XWV2</accession>
<dbReference type="InterPro" id="IPR023393">
    <property type="entry name" value="START-like_dom_sf"/>
</dbReference>
<sequence>MIKAYASTIIAVPVDKVWERVRNFNGLPDWHPAATDSRIEEGHNAGEVGCVRNFALNEGSGRVRETLLSISNPERCLSYDMLPDGPLPFVNYVSTMKFSAITDRGETFAEWWAEFEAGDGDTERWHRFVEDEVFLGGFRSLEASFAK</sequence>
<dbReference type="CDD" id="cd07821">
    <property type="entry name" value="PYR_PYL_RCAR_like"/>
    <property type="match status" value="1"/>
</dbReference>
<dbReference type="AlphaFoldDB" id="A0AAW7XWV2"/>
<dbReference type="SUPFAM" id="SSF55961">
    <property type="entry name" value="Bet v1-like"/>
    <property type="match status" value="1"/>
</dbReference>
<dbReference type="RefSeq" id="WP_303494981.1">
    <property type="nucleotide sequence ID" value="NZ_JAUOPJ010000015.1"/>
</dbReference>